<dbReference type="PIRSF" id="PIRSF002162">
    <property type="entry name" value="Ribosomal_L6"/>
    <property type="match status" value="1"/>
</dbReference>
<dbReference type="RefSeq" id="WP_160095094.1">
    <property type="nucleotide sequence ID" value="NZ_CP047224.1"/>
</dbReference>
<dbReference type="Pfam" id="PF00347">
    <property type="entry name" value="Ribosomal_L6"/>
    <property type="match status" value="1"/>
</dbReference>
<dbReference type="GO" id="GO:0003735">
    <property type="term" value="F:structural constituent of ribosome"/>
    <property type="evidence" value="ECO:0007669"/>
    <property type="project" value="InterPro"/>
</dbReference>
<dbReference type="GO" id="GO:0019843">
    <property type="term" value="F:rRNA binding"/>
    <property type="evidence" value="ECO:0007669"/>
    <property type="project" value="UniProtKB-KW"/>
</dbReference>
<comment type="function">
    <text evidence="5">This protein binds to the 23S rRNA, and is important in its secondary structure. It is located near the subunit interface in the base of the L7/L12 stalk, and near the tRNA binding site of the peptidyltransferase center.</text>
</comment>
<dbReference type="InterPro" id="IPR019906">
    <property type="entry name" value="Ribosomal_uL6_bac-type"/>
</dbReference>
<dbReference type="Proteomes" id="UP000464912">
    <property type="component" value="Chromosome"/>
</dbReference>
<keyword evidence="5" id="KW-0699">rRNA-binding</keyword>
<feature type="domain" description="Large ribosomal subunit protein uL6 alpha-beta" evidence="6">
    <location>
        <begin position="90"/>
        <end position="161"/>
    </location>
</feature>
<dbReference type="InterPro" id="IPR020040">
    <property type="entry name" value="Ribosomal_uL6_a/b-dom"/>
</dbReference>
<dbReference type="KEGG" id="nef:GP480_01115"/>
<keyword evidence="8" id="KW-1185">Reference proteome</keyword>
<keyword evidence="1 4" id="KW-0689">Ribosomal protein</keyword>
<protein>
    <recommendedName>
        <fullName evidence="3 5">50S ribosomal protein L6</fullName>
    </recommendedName>
</protein>
<reference evidence="7 8" key="1">
    <citation type="journal article" date="2020" name="MBio">
        <title>Erratum for Teymournejad et al., 'Isolation and Molecular Analysis of a Novel Neorickettsia Species That Causes Potomac Horse Fever'.</title>
        <authorList>
            <person name="Teymournejad O."/>
            <person name="Lin M."/>
            <person name="Bekebrede H."/>
            <person name="Kamr A."/>
            <person name="Toribio R.E."/>
            <person name="Arroyo L.G."/>
            <person name="Baird J.D."/>
            <person name="Rikihisa Y."/>
        </authorList>
    </citation>
    <scope>NUCLEOTIDE SEQUENCE [LARGE SCALE GENOMIC DNA]</scope>
    <source>
        <strain evidence="7 8">Fin17</strain>
    </source>
</reference>
<reference evidence="7 8" key="2">
    <citation type="journal article" date="2020" name="MBio">
        <title>Isolation and Molecular Analysis of a Novel Neorickettsia Species That Causes Potomac Horse Fever.</title>
        <authorList>
            <person name="Teymournejad O."/>
            <person name="Lin M."/>
            <person name="Bekebrede H."/>
            <person name="Kamr A."/>
            <person name="Toribio R.E."/>
            <person name="Arroyo L.G."/>
            <person name="Baird J.D."/>
            <person name="Rikihisa Y."/>
        </authorList>
    </citation>
    <scope>NUCLEOTIDE SEQUENCE [LARGE SCALE GENOMIC DNA]</scope>
    <source>
        <strain evidence="7 8">Fin17</strain>
    </source>
</reference>
<organism evidence="7 8">
    <name type="scientific">Neorickettsia findlayensis</name>
    <dbReference type="NCBI Taxonomy" id="2686014"/>
    <lineage>
        <taxon>Bacteria</taxon>
        <taxon>Pseudomonadati</taxon>
        <taxon>Pseudomonadota</taxon>
        <taxon>Alphaproteobacteria</taxon>
        <taxon>Rickettsiales</taxon>
        <taxon>Anaplasmataceae</taxon>
        <taxon>Neorickettsia</taxon>
    </lineage>
</organism>
<comment type="similarity">
    <text evidence="4">Belongs to the universal ribosomal protein uL6 family.</text>
</comment>
<keyword evidence="5" id="KW-0694">RNA-binding</keyword>
<evidence type="ECO:0000256" key="2">
    <source>
        <dbReference type="ARBA" id="ARBA00023274"/>
    </source>
</evidence>
<evidence type="ECO:0000313" key="7">
    <source>
        <dbReference type="EMBL" id="QHD65059.1"/>
    </source>
</evidence>
<proteinExistence type="inferred from homology"/>
<keyword evidence="2 4" id="KW-0687">Ribonucleoprotein</keyword>
<evidence type="ECO:0000256" key="4">
    <source>
        <dbReference type="RuleBase" id="RU003869"/>
    </source>
</evidence>
<dbReference type="PANTHER" id="PTHR11655:SF14">
    <property type="entry name" value="LARGE RIBOSOMAL SUBUNIT PROTEIN UL6M"/>
    <property type="match status" value="1"/>
</dbReference>
<evidence type="ECO:0000313" key="8">
    <source>
        <dbReference type="Proteomes" id="UP000464912"/>
    </source>
</evidence>
<sequence>MSRVGESSIGISGLACSFDRSTGIVRFSSGGVSVNHALPSGISCEVSAEHIQLSAESNAMSMLLGLHRSLLNNIACGLRKKFQRRLLLNGVGYKAEVRGRYLILYLGYTHNIKYFIFETVSITAVKPTELLIESSDKHVLGLVVSDLCSLRKYDPYKGKGIFPSDVVMPRKEAKKK</sequence>
<dbReference type="InterPro" id="IPR000702">
    <property type="entry name" value="Ribosomal_uL6-like"/>
</dbReference>
<dbReference type="PRINTS" id="PR00059">
    <property type="entry name" value="RIBOSOMALL6"/>
</dbReference>
<dbReference type="InterPro" id="IPR036789">
    <property type="entry name" value="Ribosomal_uL6-like_a/b-dom_sf"/>
</dbReference>
<evidence type="ECO:0000259" key="6">
    <source>
        <dbReference type="Pfam" id="PF00347"/>
    </source>
</evidence>
<dbReference type="AlphaFoldDB" id="A0A6P1G9C6"/>
<dbReference type="Gene3D" id="3.90.930.12">
    <property type="entry name" value="Ribosomal protein L6, alpha-beta domain"/>
    <property type="match status" value="1"/>
</dbReference>
<accession>A0A6P1G9C6</accession>
<dbReference type="GO" id="GO:0002181">
    <property type="term" value="P:cytoplasmic translation"/>
    <property type="evidence" value="ECO:0007669"/>
    <property type="project" value="TreeGrafter"/>
</dbReference>
<name>A0A6P1G9C6_9RICK</name>
<evidence type="ECO:0000256" key="3">
    <source>
        <dbReference type="ARBA" id="ARBA00035454"/>
    </source>
</evidence>
<gene>
    <name evidence="7" type="primary">rplF</name>
    <name evidence="7" type="ORF">GP480_01115</name>
</gene>
<dbReference type="PANTHER" id="PTHR11655">
    <property type="entry name" value="60S/50S RIBOSOMAL PROTEIN L6/L9"/>
    <property type="match status" value="1"/>
</dbReference>
<evidence type="ECO:0000256" key="1">
    <source>
        <dbReference type="ARBA" id="ARBA00022980"/>
    </source>
</evidence>
<dbReference type="SUPFAM" id="SSF56053">
    <property type="entry name" value="Ribosomal protein L6"/>
    <property type="match status" value="1"/>
</dbReference>
<evidence type="ECO:0000256" key="5">
    <source>
        <dbReference type="RuleBase" id="RU003870"/>
    </source>
</evidence>
<dbReference type="EMBL" id="CP047224">
    <property type="protein sequence ID" value="QHD65059.1"/>
    <property type="molecule type" value="Genomic_DNA"/>
</dbReference>
<dbReference type="GO" id="GO:0022625">
    <property type="term" value="C:cytosolic large ribosomal subunit"/>
    <property type="evidence" value="ECO:0007669"/>
    <property type="project" value="TreeGrafter"/>
</dbReference>